<evidence type="ECO:0000256" key="2">
    <source>
        <dbReference type="ARBA" id="ARBA00005262"/>
    </source>
</evidence>
<dbReference type="InterPro" id="IPR052518">
    <property type="entry name" value="CHR_Transporter"/>
</dbReference>
<feature type="transmembrane region" description="Helical" evidence="7">
    <location>
        <begin position="115"/>
        <end position="136"/>
    </location>
</feature>
<comment type="caution">
    <text evidence="8">The sequence shown here is derived from an EMBL/GenBank/DDBJ whole genome shotgun (WGS) entry which is preliminary data.</text>
</comment>
<evidence type="ECO:0000256" key="7">
    <source>
        <dbReference type="SAM" id="Phobius"/>
    </source>
</evidence>
<evidence type="ECO:0000313" key="9">
    <source>
        <dbReference type="Proteomes" id="UP000676246"/>
    </source>
</evidence>
<dbReference type="GO" id="GO:0005886">
    <property type="term" value="C:plasma membrane"/>
    <property type="evidence" value="ECO:0007669"/>
    <property type="project" value="UniProtKB-SubCell"/>
</dbReference>
<dbReference type="Pfam" id="PF02417">
    <property type="entry name" value="Chromate_transp"/>
    <property type="match status" value="1"/>
</dbReference>
<keyword evidence="4 7" id="KW-0812">Transmembrane</keyword>
<dbReference type="PANTHER" id="PTHR43663:SF1">
    <property type="entry name" value="CHROMATE TRANSPORTER"/>
    <property type="match status" value="1"/>
</dbReference>
<evidence type="ECO:0000256" key="5">
    <source>
        <dbReference type="ARBA" id="ARBA00022989"/>
    </source>
</evidence>
<dbReference type="Proteomes" id="UP000676246">
    <property type="component" value="Unassembled WGS sequence"/>
</dbReference>
<feature type="transmembrane region" description="Helical" evidence="7">
    <location>
        <begin position="148"/>
        <end position="172"/>
    </location>
</feature>
<gene>
    <name evidence="8" type="ORF">KAK03_01145</name>
</gene>
<keyword evidence="9" id="KW-1185">Reference proteome</keyword>
<evidence type="ECO:0000256" key="4">
    <source>
        <dbReference type="ARBA" id="ARBA00022692"/>
    </source>
</evidence>
<comment type="similarity">
    <text evidence="2">Belongs to the chromate ion transporter (CHR) (TC 2.A.51) family.</text>
</comment>
<feature type="transmembrane region" description="Helical" evidence="7">
    <location>
        <begin position="80"/>
        <end position="103"/>
    </location>
</feature>
<dbReference type="GO" id="GO:0015109">
    <property type="term" value="F:chromate transmembrane transporter activity"/>
    <property type="evidence" value="ECO:0007669"/>
    <property type="project" value="InterPro"/>
</dbReference>
<feature type="transmembrane region" description="Helical" evidence="7">
    <location>
        <begin position="14"/>
        <end position="33"/>
    </location>
</feature>
<dbReference type="RefSeq" id="WP_210851263.1">
    <property type="nucleotide sequence ID" value="NZ_JAGQDD010000001.1"/>
</dbReference>
<reference evidence="8 9" key="1">
    <citation type="submission" date="2021-04" db="EMBL/GenBank/DDBJ databases">
        <title>The genome sequence of Ideonella sp. 3Y2.</title>
        <authorList>
            <person name="Liu Y."/>
        </authorList>
    </citation>
    <scope>NUCLEOTIDE SEQUENCE [LARGE SCALE GENOMIC DNA]</scope>
    <source>
        <strain evidence="8 9">3Y2</strain>
    </source>
</reference>
<sequence>MSGPLQRPAHLGELFLVFTGLALQGFGGVLGVVHRELVERRAWMDEAGFAGDWATAQVLPGPNVCNLALMYGWRQFGWRGALSALGGLLLAPTLLLVLLATALAQVESWPVVKGAIAGLSALAAGLVAGAGLRLAAGLSAHPLGRAPALALAALALATLLLGLPMVGVVLLVGLPACGLTWRCLRPPR</sequence>
<name>A0A941BDM5_9BURK</name>
<organism evidence="8 9">
    <name type="scientific">Ideonella alba</name>
    <dbReference type="NCBI Taxonomy" id="2824118"/>
    <lineage>
        <taxon>Bacteria</taxon>
        <taxon>Pseudomonadati</taxon>
        <taxon>Pseudomonadota</taxon>
        <taxon>Betaproteobacteria</taxon>
        <taxon>Burkholderiales</taxon>
        <taxon>Sphaerotilaceae</taxon>
        <taxon>Ideonella</taxon>
    </lineage>
</organism>
<evidence type="ECO:0000256" key="3">
    <source>
        <dbReference type="ARBA" id="ARBA00022475"/>
    </source>
</evidence>
<dbReference type="EMBL" id="JAGQDD010000001">
    <property type="protein sequence ID" value="MBQ0929072.1"/>
    <property type="molecule type" value="Genomic_DNA"/>
</dbReference>
<accession>A0A941BDM5</accession>
<evidence type="ECO:0000256" key="1">
    <source>
        <dbReference type="ARBA" id="ARBA00004651"/>
    </source>
</evidence>
<protein>
    <submittedName>
        <fullName evidence="8">Chromate transporter</fullName>
    </submittedName>
</protein>
<comment type="subcellular location">
    <subcellularLocation>
        <location evidence="1">Cell membrane</location>
        <topology evidence="1">Multi-pass membrane protein</topology>
    </subcellularLocation>
</comment>
<proteinExistence type="inferred from homology"/>
<dbReference type="InterPro" id="IPR003370">
    <property type="entry name" value="Chromate_transpt"/>
</dbReference>
<keyword evidence="3" id="KW-1003">Cell membrane</keyword>
<evidence type="ECO:0000313" key="8">
    <source>
        <dbReference type="EMBL" id="MBQ0929072.1"/>
    </source>
</evidence>
<dbReference type="AlphaFoldDB" id="A0A941BDM5"/>
<keyword evidence="5 7" id="KW-1133">Transmembrane helix</keyword>
<evidence type="ECO:0000256" key="6">
    <source>
        <dbReference type="ARBA" id="ARBA00023136"/>
    </source>
</evidence>
<keyword evidence="6 7" id="KW-0472">Membrane</keyword>
<dbReference type="PANTHER" id="PTHR43663">
    <property type="entry name" value="CHROMATE TRANSPORT PROTEIN-RELATED"/>
    <property type="match status" value="1"/>
</dbReference>